<dbReference type="PaxDb" id="1140-Synpcc7942_0778"/>
<dbReference type="RefSeq" id="WP_011377722.1">
    <property type="nucleotide sequence ID" value="NC_007604.1"/>
</dbReference>
<sequence>MSHSVSSLSPQTDRWLAPLAIALFLGQSSERPPESLLPAWEAIAAELWQRRSVPTFTGIETLPCRYLQPDRGLQPSWSEPRRLPELPLLWAIAQQQTRESEAIALELADLGRHYGTVILPLTWWQSLPQVRLRALGEQLAAWQTGYRWPPGTKT</sequence>
<proteinExistence type="predicted"/>
<protein>
    <submittedName>
        <fullName evidence="1">Uncharacterized protein</fullName>
    </submittedName>
</protein>
<dbReference type="AlphaFoldDB" id="Q31Q59"/>
<evidence type="ECO:0000313" key="2">
    <source>
        <dbReference type="Proteomes" id="UP000889800"/>
    </source>
</evidence>
<reference evidence="2" key="1">
    <citation type="submission" date="2005-08" db="EMBL/GenBank/DDBJ databases">
        <title>Complete sequence of chromosome 1 of Synechococcus elongatus PCC 7942.</title>
        <authorList>
            <consortium name="US DOE Joint Genome Institute"/>
            <person name="Copeland A."/>
            <person name="Lucas S."/>
            <person name="Lapidus A."/>
            <person name="Barry K."/>
            <person name="Detter J.C."/>
            <person name="Glavina T."/>
            <person name="Hammon N."/>
            <person name="Israni S."/>
            <person name="Pitluck S."/>
            <person name="Schmutz J."/>
            <person name="Larimer F."/>
            <person name="Land M."/>
            <person name="Kyrpides N."/>
            <person name="Lykidis A."/>
            <person name="Richardson P."/>
        </authorList>
    </citation>
    <scope>NUCLEOTIDE SEQUENCE [LARGE SCALE GENOMIC DNA]</scope>
    <source>
        <strain evidence="2">ATCC 33912 / PCC 7942 / FACHB-805</strain>
    </source>
</reference>
<dbReference type="STRING" id="1140.Synpcc7942_0778"/>
<dbReference type="HOGENOM" id="CLU_1767116_0_0_3"/>
<gene>
    <name evidence="1" type="ordered locus">Synpcc7942_0778</name>
</gene>
<dbReference type="EMBL" id="CP000100">
    <property type="protein sequence ID" value="ABB56810.1"/>
    <property type="molecule type" value="Genomic_DNA"/>
</dbReference>
<evidence type="ECO:0000313" key="1">
    <source>
        <dbReference type="EMBL" id="ABB56810.1"/>
    </source>
</evidence>
<keyword evidence="2" id="KW-1185">Reference proteome</keyword>
<accession>Q31Q59</accession>
<dbReference type="KEGG" id="syf:Synpcc7942_0778"/>
<dbReference type="Proteomes" id="UP000889800">
    <property type="component" value="Chromosome"/>
</dbReference>
<name>Q31Q59_SYNE7</name>
<dbReference type="GeneID" id="72429624"/>
<dbReference type="BioCyc" id="SYNEL:SYNPCC7942_0778-MONOMER"/>
<organism evidence="1 2">
    <name type="scientific">Synechococcus elongatus (strain ATCC 33912 / PCC 7942 / FACHB-805)</name>
    <name type="common">Anacystis nidulans R2</name>
    <dbReference type="NCBI Taxonomy" id="1140"/>
    <lineage>
        <taxon>Bacteria</taxon>
        <taxon>Bacillati</taxon>
        <taxon>Cyanobacteriota</taxon>
        <taxon>Cyanophyceae</taxon>
        <taxon>Synechococcales</taxon>
        <taxon>Synechococcaceae</taxon>
        <taxon>Synechococcus</taxon>
    </lineage>
</organism>